<sequence length="192" mass="20229">MNSLSRHRLCASSGLPLPAAPSVRRSSIISGVSSLSSAAAVAVVARLAVVPELALSSSSAAAVNELRPEWMTTATGGRAAGCCTNRRWRVQVEPATRAWWLHLEAATAAELEDSASGDWRPSLGAARAATATTVLGGRQAATAMAVLGEGTSSYGWLCGEPVKSNRSWKRRWGWEKSKVNLVLDSILANIVF</sequence>
<dbReference type="Gramene" id="OMERI08G09150.1">
    <property type="protein sequence ID" value="OMERI08G09150.1"/>
    <property type="gene ID" value="OMERI08G09150"/>
</dbReference>
<reference evidence="1" key="2">
    <citation type="submission" date="2018-05" db="EMBL/GenBank/DDBJ databases">
        <title>OmerRS3 (Oryza meridionalis Reference Sequence Version 3).</title>
        <authorList>
            <person name="Zhang J."/>
            <person name="Kudrna D."/>
            <person name="Lee S."/>
            <person name="Talag J."/>
            <person name="Welchert J."/>
            <person name="Wing R.A."/>
        </authorList>
    </citation>
    <scope>NUCLEOTIDE SEQUENCE [LARGE SCALE GENOMIC DNA]</scope>
    <source>
        <strain evidence="1">cv. OR44</strain>
    </source>
</reference>
<dbReference type="EnsemblPlants" id="OMERI08G09150.1">
    <property type="protein sequence ID" value="OMERI08G09150.1"/>
    <property type="gene ID" value="OMERI08G09150"/>
</dbReference>
<dbReference type="Proteomes" id="UP000008021">
    <property type="component" value="Chromosome 8"/>
</dbReference>
<keyword evidence="2" id="KW-1185">Reference proteome</keyword>
<organism evidence="1">
    <name type="scientific">Oryza meridionalis</name>
    <dbReference type="NCBI Taxonomy" id="40149"/>
    <lineage>
        <taxon>Eukaryota</taxon>
        <taxon>Viridiplantae</taxon>
        <taxon>Streptophyta</taxon>
        <taxon>Embryophyta</taxon>
        <taxon>Tracheophyta</taxon>
        <taxon>Spermatophyta</taxon>
        <taxon>Magnoliopsida</taxon>
        <taxon>Liliopsida</taxon>
        <taxon>Poales</taxon>
        <taxon>Poaceae</taxon>
        <taxon>BOP clade</taxon>
        <taxon>Oryzoideae</taxon>
        <taxon>Oryzeae</taxon>
        <taxon>Oryzinae</taxon>
        <taxon>Oryza</taxon>
    </lineage>
</organism>
<dbReference type="AlphaFoldDB" id="A0A0E0EKC0"/>
<name>A0A0E0EKC0_9ORYZ</name>
<evidence type="ECO:0000313" key="2">
    <source>
        <dbReference type="Proteomes" id="UP000008021"/>
    </source>
</evidence>
<dbReference type="HOGENOM" id="CLU_1417210_0_0_1"/>
<proteinExistence type="predicted"/>
<evidence type="ECO:0000313" key="1">
    <source>
        <dbReference type="EnsemblPlants" id="OMERI08G09150.1"/>
    </source>
</evidence>
<reference evidence="1" key="1">
    <citation type="submission" date="2015-04" db="UniProtKB">
        <authorList>
            <consortium name="EnsemblPlants"/>
        </authorList>
    </citation>
    <scope>IDENTIFICATION</scope>
</reference>
<protein>
    <submittedName>
        <fullName evidence="1">Uncharacterized protein</fullName>
    </submittedName>
</protein>
<accession>A0A0E0EKC0</accession>